<evidence type="ECO:0000256" key="4">
    <source>
        <dbReference type="ARBA" id="ARBA00023136"/>
    </source>
</evidence>
<dbReference type="AlphaFoldDB" id="A0A2B4S5U6"/>
<name>A0A2B4S5U6_STYPI</name>
<evidence type="ECO:0000259" key="8">
    <source>
        <dbReference type="PROSITE" id="PS50221"/>
    </source>
</evidence>
<dbReference type="EMBL" id="LSMT01000177">
    <property type="protein sequence ID" value="PFX24419.1"/>
    <property type="molecule type" value="Genomic_DNA"/>
</dbReference>
<keyword evidence="2 6" id="KW-0812">Transmembrane</keyword>
<keyword evidence="11" id="KW-1185">Reference proteome</keyword>
<feature type="transmembrane region" description="Helical" evidence="6">
    <location>
        <begin position="580"/>
        <end position="604"/>
    </location>
</feature>
<evidence type="ECO:0000313" key="11">
    <source>
        <dbReference type="Proteomes" id="UP000225706"/>
    </source>
</evidence>
<dbReference type="PROSITE" id="PS50221">
    <property type="entry name" value="GAIN_B"/>
    <property type="match status" value="1"/>
</dbReference>
<dbReference type="GO" id="GO:0007166">
    <property type="term" value="P:cell surface receptor signaling pathway"/>
    <property type="evidence" value="ECO:0007669"/>
    <property type="project" value="InterPro"/>
</dbReference>
<feature type="transmembrane region" description="Helical" evidence="6">
    <location>
        <begin position="610"/>
        <end position="632"/>
    </location>
</feature>
<dbReference type="InterPro" id="IPR057244">
    <property type="entry name" value="GAIN_B"/>
</dbReference>
<organism evidence="10 11">
    <name type="scientific">Stylophora pistillata</name>
    <name type="common">Smooth cauliflower coral</name>
    <dbReference type="NCBI Taxonomy" id="50429"/>
    <lineage>
        <taxon>Eukaryota</taxon>
        <taxon>Metazoa</taxon>
        <taxon>Cnidaria</taxon>
        <taxon>Anthozoa</taxon>
        <taxon>Hexacorallia</taxon>
        <taxon>Scleractinia</taxon>
        <taxon>Astrocoeniina</taxon>
        <taxon>Pocilloporidae</taxon>
        <taxon>Stylophora</taxon>
    </lineage>
</organism>
<evidence type="ECO:0000256" key="3">
    <source>
        <dbReference type="ARBA" id="ARBA00022989"/>
    </source>
</evidence>
<dbReference type="InterPro" id="IPR017981">
    <property type="entry name" value="GPCR_2-like_7TM"/>
</dbReference>
<sequence length="662" mass="74411">MWRFIFLFLFLREAEKVYSAAENRTTTIVTESTVISNTTASASASADVPPSASSESTAVSGTVTLEMSTSIFGNISGNNIQPSATADSQQTSQTVNAPATAAPKLGCMNVNWNNPVCQDPKCVKDQMMAVSNCMKDKPENFSFPNMDVPEHVMDLGMSLAKTIKANDVNKTEVIITDNMAMEVGLFNCGEKKNSTEKPALIFPSYSHPEFTDKWKAMGDSVAFPLEELPLSGDVMYSVAILPDVMGGSYLDKDMMAWQDNHIPGSAMSELYVIGDKLMTRKKVPKRRINSNLLSAKFLHKDKSRMLRGPMTKPVLITLQHLHITEDHFDPKCVYWNRSLKAWSNDGCKVGKTSKSETVCECTHFSTFALVMSVNEKVDDADRKMVVTVATVLGSFSLLALLICAIVAIVINYHQRDNMRIALNIDVSLLLSQLVFFIGLSTGHNSYFANPKTCDVVNPFVHFFELAALSWLLMEAMYYYSTLKPLFNEKNTVPIVFYFAVGWGVPVAFASACADFAYPHFGVPGRSEFCWMSIRGGEAWFFGTQVLILLVLNLAARAFIAKEIAYWEDDPDDIRIEQARGRMMTSLVLMMVIVMTWLFGILAMNNTDKKIFHYVFIVFYTFQGLLVLLFYCVRNQEMWDFHKGKKDEEEREKKKTYDFVYHP</sequence>
<comment type="subcellular location">
    <subcellularLocation>
        <location evidence="1">Membrane</location>
        <topology evidence="1">Multi-pass membrane protein</topology>
    </subcellularLocation>
</comment>
<evidence type="ECO:0000259" key="9">
    <source>
        <dbReference type="PROSITE" id="PS50261"/>
    </source>
</evidence>
<evidence type="ECO:0000256" key="7">
    <source>
        <dbReference type="SAM" id="SignalP"/>
    </source>
</evidence>
<dbReference type="GO" id="GO:0005886">
    <property type="term" value="C:plasma membrane"/>
    <property type="evidence" value="ECO:0007669"/>
    <property type="project" value="TreeGrafter"/>
</dbReference>
<dbReference type="Pfam" id="PF01825">
    <property type="entry name" value="GPS"/>
    <property type="match status" value="1"/>
</dbReference>
<feature type="transmembrane region" description="Helical" evidence="6">
    <location>
        <begin position="384"/>
        <end position="408"/>
    </location>
</feature>
<dbReference type="InterPro" id="IPR000203">
    <property type="entry name" value="GPS"/>
</dbReference>
<dbReference type="OrthoDB" id="10037534at2759"/>
<feature type="chain" id="PRO_5013287436" evidence="7">
    <location>
        <begin position="20"/>
        <end position="662"/>
    </location>
</feature>
<dbReference type="PANTHER" id="PTHR12011:SF347">
    <property type="entry name" value="FI21270P1-RELATED"/>
    <property type="match status" value="1"/>
</dbReference>
<keyword evidence="5" id="KW-1015">Disulfide bond</keyword>
<evidence type="ECO:0000256" key="2">
    <source>
        <dbReference type="ARBA" id="ARBA00022692"/>
    </source>
</evidence>
<evidence type="ECO:0000313" key="10">
    <source>
        <dbReference type="EMBL" id="PFX24419.1"/>
    </source>
</evidence>
<dbReference type="PANTHER" id="PTHR12011">
    <property type="entry name" value="ADHESION G-PROTEIN COUPLED RECEPTOR"/>
    <property type="match status" value="1"/>
</dbReference>
<dbReference type="GO" id="GO:0004930">
    <property type="term" value="F:G protein-coupled receptor activity"/>
    <property type="evidence" value="ECO:0007669"/>
    <property type="project" value="InterPro"/>
</dbReference>
<feature type="transmembrane region" description="Helical" evidence="6">
    <location>
        <begin position="420"/>
        <end position="439"/>
    </location>
</feature>
<feature type="domain" description="GAIN-B" evidence="8">
    <location>
        <begin position="224"/>
        <end position="377"/>
    </location>
</feature>
<reference evidence="11" key="1">
    <citation type="journal article" date="2017" name="bioRxiv">
        <title>Comparative analysis of the genomes of Stylophora pistillata and Acropora digitifera provides evidence for extensive differences between species of corals.</title>
        <authorList>
            <person name="Voolstra C.R."/>
            <person name="Li Y."/>
            <person name="Liew Y.J."/>
            <person name="Baumgarten S."/>
            <person name="Zoccola D."/>
            <person name="Flot J.-F."/>
            <person name="Tambutte S."/>
            <person name="Allemand D."/>
            <person name="Aranda M."/>
        </authorList>
    </citation>
    <scope>NUCLEOTIDE SEQUENCE [LARGE SCALE GENOMIC DNA]</scope>
</reference>
<dbReference type="InterPro" id="IPR046338">
    <property type="entry name" value="GAIN_dom_sf"/>
</dbReference>
<keyword evidence="7" id="KW-0732">Signal</keyword>
<protein>
    <submittedName>
        <fullName evidence="10">Cadherin EGF LAG seven-pass G-type receptor 1</fullName>
    </submittedName>
</protein>
<keyword evidence="3 6" id="KW-1133">Transmembrane helix</keyword>
<proteinExistence type="predicted"/>
<dbReference type="Gene3D" id="1.20.1070.10">
    <property type="entry name" value="Rhodopsin 7-helix transmembrane proteins"/>
    <property type="match status" value="1"/>
</dbReference>
<accession>A0A2B4S5U6</accession>
<feature type="signal peptide" evidence="7">
    <location>
        <begin position="1"/>
        <end position="19"/>
    </location>
</feature>
<dbReference type="PRINTS" id="PR00249">
    <property type="entry name" value="GPCRSECRETIN"/>
</dbReference>
<dbReference type="Proteomes" id="UP000225706">
    <property type="component" value="Unassembled WGS sequence"/>
</dbReference>
<evidence type="ECO:0000256" key="1">
    <source>
        <dbReference type="ARBA" id="ARBA00004141"/>
    </source>
</evidence>
<keyword evidence="4 6" id="KW-0472">Membrane</keyword>
<dbReference type="SMART" id="SM00303">
    <property type="entry name" value="GPS"/>
    <property type="match status" value="1"/>
</dbReference>
<keyword evidence="10" id="KW-0675">Receptor</keyword>
<dbReference type="InterPro" id="IPR000832">
    <property type="entry name" value="GPCR_2_secretin-like"/>
</dbReference>
<feature type="transmembrane region" description="Helical" evidence="6">
    <location>
        <begin position="538"/>
        <end position="559"/>
    </location>
</feature>
<dbReference type="Pfam" id="PF00002">
    <property type="entry name" value="7tm_2"/>
    <property type="match status" value="1"/>
</dbReference>
<feature type="transmembrane region" description="Helical" evidence="6">
    <location>
        <begin position="491"/>
        <end position="518"/>
    </location>
</feature>
<evidence type="ECO:0000256" key="5">
    <source>
        <dbReference type="ARBA" id="ARBA00023157"/>
    </source>
</evidence>
<feature type="transmembrane region" description="Helical" evidence="6">
    <location>
        <begin position="459"/>
        <end position="479"/>
    </location>
</feature>
<dbReference type="PROSITE" id="PS50261">
    <property type="entry name" value="G_PROTEIN_RECEP_F2_4"/>
    <property type="match status" value="1"/>
</dbReference>
<feature type="domain" description="G-protein coupled receptors family 2 profile 2" evidence="9">
    <location>
        <begin position="385"/>
        <end position="634"/>
    </location>
</feature>
<gene>
    <name evidence="10" type="primary">CELSR1</name>
    <name evidence="10" type="ORF">AWC38_SpisGene10988</name>
</gene>
<evidence type="ECO:0000256" key="6">
    <source>
        <dbReference type="SAM" id="Phobius"/>
    </source>
</evidence>
<dbReference type="Gene3D" id="2.60.220.50">
    <property type="match status" value="1"/>
</dbReference>
<comment type="caution">
    <text evidence="10">The sequence shown here is derived from an EMBL/GenBank/DDBJ whole genome shotgun (WGS) entry which is preliminary data.</text>
</comment>